<dbReference type="AlphaFoldDB" id="A0A562J2Q6"/>
<dbReference type="GO" id="GO:1901681">
    <property type="term" value="F:sulfur compound binding"/>
    <property type="evidence" value="ECO:0007669"/>
    <property type="project" value="InterPro"/>
</dbReference>
<dbReference type="Gene3D" id="3.40.190.10">
    <property type="entry name" value="Periplasmic binding protein-like II"/>
    <property type="match status" value="2"/>
</dbReference>
<dbReference type="PANTHER" id="PTHR30368">
    <property type="entry name" value="SULFATE-BINDING PROTEIN"/>
    <property type="match status" value="1"/>
</dbReference>
<sequence length="335" mass="36959">MSLRRFTLAALTSALMVGSLPASAATELLNVSYDPTRELYVEYNQAFNRYWQSKGHEAVKVQQSHGGSGKQARSVIDGLRADVVTLALASDIDALYQNGKLIPENWQSRLPNASTPYTSTIVFLVRKGNPKGIKDWDDLVKPGVEVITPNPKTSGGARWNFLGAWAYAQKKFANDEAKTRAFVTQLYKQVPVLDTGARGSTITFVNNKIGDVLLAWENEAFLALKEEGGDNLQIVVPSLSILAEPPVTVVDKNVDRKGTRELAEAYLNYLYSEEGQRIAAKNFYRPRNAKVAAEFAKQFPTLELVTIDGAFGGWKSAQPKFFGDGGIFDQIYRAK</sequence>
<dbReference type="GO" id="GO:0042597">
    <property type="term" value="C:periplasmic space"/>
    <property type="evidence" value="ECO:0007669"/>
    <property type="project" value="UniProtKB-SubCell"/>
</dbReference>
<comment type="subcellular location">
    <subcellularLocation>
        <location evidence="1">Periplasm</location>
    </subcellularLocation>
</comment>
<accession>A0A562J2Q6</accession>
<dbReference type="GO" id="GO:1902358">
    <property type="term" value="P:sulfate transmembrane transport"/>
    <property type="evidence" value="ECO:0007669"/>
    <property type="project" value="InterPro"/>
</dbReference>
<evidence type="ECO:0000256" key="1">
    <source>
        <dbReference type="ARBA" id="ARBA00004418"/>
    </source>
</evidence>
<evidence type="ECO:0000256" key="3">
    <source>
        <dbReference type="ARBA" id="ARBA00022448"/>
    </source>
</evidence>
<comment type="caution">
    <text evidence="7">The sequence shown here is derived from an EMBL/GenBank/DDBJ whole genome shotgun (WGS) entry which is preliminary data.</text>
</comment>
<dbReference type="SUPFAM" id="SSF53850">
    <property type="entry name" value="Periplasmic binding protein-like II"/>
    <property type="match status" value="1"/>
</dbReference>
<dbReference type="InterPro" id="IPR034408">
    <property type="entry name" value="Sulphate/thiosulphate_BS"/>
</dbReference>
<protein>
    <submittedName>
        <fullName evidence="7">Sulfate transport system substrate-binding protein</fullName>
    </submittedName>
</protein>
<evidence type="ECO:0000313" key="8">
    <source>
        <dbReference type="Proteomes" id="UP000319627"/>
    </source>
</evidence>
<gene>
    <name evidence="7" type="ORF">LX59_00395</name>
</gene>
<proteinExistence type="inferred from homology"/>
<dbReference type="CDD" id="cd01005">
    <property type="entry name" value="PBP2_CysP"/>
    <property type="match status" value="1"/>
</dbReference>
<dbReference type="NCBIfam" id="NF008022">
    <property type="entry name" value="PRK10752.1"/>
    <property type="match status" value="1"/>
</dbReference>
<name>A0A562J2Q6_9GAMM</name>
<feature type="chain" id="PRO_5022097362" evidence="6">
    <location>
        <begin position="25"/>
        <end position="335"/>
    </location>
</feature>
<evidence type="ECO:0000313" key="7">
    <source>
        <dbReference type="EMBL" id="TWH77478.1"/>
    </source>
</evidence>
<organism evidence="7 8">
    <name type="scientific">Azomonas agilis</name>
    <dbReference type="NCBI Taxonomy" id="116849"/>
    <lineage>
        <taxon>Bacteria</taxon>
        <taxon>Pseudomonadati</taxon>
        <taxon>Pseudomonadota</taxon>
        <taxon>Gammaproteobacteria</taxon>
        <taxon>Pseudomonadales</taxon>
        <taxon>Pseudomonadaceae</taxon>
        <taxon>Azomonas</taxon>
    </lineage>
</organism>
<dbReference type="NCBIfam" id="NF008106">
    <property type="entry name" value="PRK10852.1"/>
    <property type="match status" value="1"/>
</dbReference>
<dbReference type="InterPro" id="IPR005669">
    <property type="entry name" value="Thiosulph/SO4-bd"/>
</dbReference>
<dbReference type="GO" id="GO:0140104">
    <property type="term" value="F:molecular carrier activity"/>
    <property type="evidence" value="ECO:0007669"/>
    <property type="project" value="InterPro"/>
</dbReference>
<keyword evidence="5" id="KW-0574">Periplasm</keyword>
<dbReference type="Proteomes" id="UP000319627">
    <property type="component" value="Unassembled WGS sequence"/>
</dbReference>
<dbReference type="PROSITE" id="PS00757">
    <property type="entry name" value="PROK_SULFATE_BIND_2"/>
    <property type="match status" value="1"/>
</dbReference>
<keyword evidence="3" id="KW-0813">Transport</keyword>
<keyword evidence="4 6" id="KW-0732">Signal</keyword>
<evidence type="ECO:0000256" key="4">
    <source>
        <dbReference type="ARBA" id="ARBA00022729"/>
    </source>
</evidence>
<dbReference type="Pfam" id="PF13531">
    <property type="entry name" value="SBP_bac_11"/>
    <property type="match status" value="1"/>
</dbReference>
<dbReference type="RefSeq" id="WP_144570143.1">
    <property type="nucleotide sequence ID" value="NZ_VLKG01000001.1"/>
</dbReference>
<evidence type="ECO:0000256" key="5">
    <source>
        <dbReference type="ARBA" id="ARBA00022764"/>
    </source>
</evidence>
<comment type="similarity">
    <text evidence="2">Belongs to the prokaryotic sulfate-binding protein family.</text>
</comment>
<reference evidence="7 8" key="1">
    <citation type="submission" date="2019-07" db="EMBL/GenBank/DDBJ databases">
        <title>Genomic Encyclopedia of Type Strains, Phase I: the one thousand microbial genomes (KMG-I) project.</title>
        <authorList>
            <person name="Kyrpides N."/>
        </authorList>
    </citation>
    <scope>NUCLEOTIDE SEQUENCE [LARGE SCALE GENOMIC DNA]</scope>
    <source>
        <strain evidence="7 8">DSM 375</strain>
    </source>
</reference>
<dbReference type="PANTHER" id="PTHR30368:SF2">
    <property type="entry name" value="SULFATE-BINDING PROTEIN"/>
    <property type="match status" value="1"/>
</dbReference>
<dbReference type="NCBIfam" id="TIGR00971">
    <property type="entry name" value="3a0106s03"/>
    <property type="match status" value="1"/>
</dbReference>
<dbReference type="OrthoDB" id="9802127at2"/>
<evidence type="ECO:0000256" key="2">
    <source>
        <dbReference type="ARBA" id="ARBA00006099"/>
    </source>
</evidence>
<evidence type="ECO:0000256" key="6">
    <source>
        <dbReference type="SAM" id="SignalP"/>
    </source>
</evidence>
<feature type="signal peptide" evidence="6">
    <location>
        <begin position="1"/>
        <end position="24"/>
    </location>
</feature>
<dbReference type="EMBL" id="VLKG01000001">
    <property type="protein sequence ID" value="TWH77478.1"/>
    <property type="molecule type" value="Genomic_DNA"/>
</dbReference>
<keyword evidence="8" id="KW-1185">Reference proteome</keyword>